<gene>
    <name evidence="4" type="ORF">F950_02344</name>
</gene>
<evidence type="ECO:0000313" key="4">
    <source>
        <dbReference type="EMBL" id="ENV59790.1"/>
    </source>
</evidence>
<dbReference type="InterPro" id="IPR001647">
    <property type="entry name" value="HTH_TetR"/>
</dbReference>
<dbReference type="PANTHER" id="PTHR30055">
    <property type="entry name" value="HTH-TYPE TRANSCRIPTIONAL REGULATOR RUTR"/>
    <property type="match status" value="1"/>
</dbReference>
<keyword evidence="5" id="KW-1185">Reference proteome</keyword>
<accession>A0ABP2U7R3</accession>
<dbReference type="Pfam" id="PF00440">
    <property type="entry name" value="TetR_N"/>
    <property type="match status" value="1"/>
</dbReference>
<reference evidence="4 5" key="1">
    <citation type="submission" date="2013-02" db="EMBL/GenBank/DDBJ databases">
        <title>The Genome Sequence of Acinetobacter soli NIPH 2899.</title>
        <authorList>
            <consortium name="The Broad Institute Genome Sequencing Platform"/>
            <consortium name="The Broad Institute Genome Sequencing Center for Infectious Disease"/>
            <person name="Cerqueira G."/>
            <person name="Feldgarden M."/>
            <person name="Courvalin P."/>
            <person name="Perichon B."/>
            <person name="Grillot-Courvalin C."/>
            <person name="Clermont D."/>
            <person name="Rocha E."/>
            <person name="Yoon E.-J."/>
            <person name="Nemec A."/>
            <person name="Walker B."/>
            <person name="Young S.K."/>
            <person name="Zeng Q."/>
            <person name="Gargeya S."/>
            <person name="Fitzgerald M."/>
            <person name="Haas B."/>
            <person name="Abouelleil A."/>
            <person name="Alvarado L."/>
            <person name="Arachchi H.M."/>
            <person name="Berlin A.M."/>
            <person name="Chapman S.B."/>
            <person name="Dewar J."/>
            <person name="Goldberg J."/>
            <person name="Griggs A."/>
            <person name="Gujja S."/>
            <person name="Hansen M."/>
            <person name="Howarth C."/>
            <person name="Imamovic A."/>
            <person name="Larimer J."/>
            <person name="McCowan C."/>
            <person name="Murphy C."/>
            <person name="Neiman D."/>
            <person name="Pearson M."/>
            <person name="Priest M."/>
            <person name="Roberts A."/>
            <person name="Saif S."/>
            <person name="Shea T."/>
            <person name="Sisk P."/>
            <person name="Sykes S."/>
            <person name="Wortman J."/>
            <person name="Nusbaum C."/>
            <person name="Birren B."/>
        </authorList>
    </citation>
    <scope>NUCLEOTIDE SEQUENCE [LARGE SCALE GENOMIC DNA]</scope>
    <source>
        <strain evidence="4 5">NIPH 2899</strain>
    </source>
</reference>
<protein>
    <recommendedName>
        <fullName evidence="3">HTH tetR-type domain-containing protein</fullName>
    </recommendedName>
</protein>
<dbReference type="InterPro" id="IPR036271">
    <property type="entry name" value="Tet_transcr_reg_TetR-rel_C_sf"/>
</dbReference>
<organism evidence="4 5">
    <name type="scientific">Acinetobacter soli NIPH 2899</name>
    <dbReference type="NCBI Taxonomy" id="1217677"/>
    <lineage>
        <taxon>Bacteria</taxon>
        <taxon>Pseudomonadati</taxon>
        <taxon>Pseudomonadota</taxon>
        <taxon>Gammaproteobacteria</taxon>
        <taxon>Moraxellales</taxon>
        <taxon>Moraxellaceae</taxon>
        <taxon>Acinetobacter</taxon>
    </lineage>
</organism>
<evidence type="ECO:0000259" key="3">
    <source>
        <dbReference type="PROSITE" id="PS50977"/>
    </source>
</evidence>
<proteinExistence type="predicted"/>
<evidence type="ECO:0000256" key="2">
    <source>
        <dbReference type="PROSITE-ProRule" id="PRU00335"/>
    </source>
</evidence>
<dbReference type="NCBIfam" id="NF011572">
    <property type="entry name" value="PRK14996.1"/>
    <property type="match status" value="1"/>
</dbReference>
<feature type="domain" description="HTH tetR-type" evidence="3">
    <location>
        <begin position="10"/>
        <end position="70"/>
    </location>
</feature>
<evidence type="ECO:0000256" key="1">
    <source>
        <dbReference type="ARBA" id="ARBA00023125"/>
    </source>
</evidence>
<feature type="DNA-binding region" description="H-T-H motif" evidence="2">
    <location>
        <begin position="33"/>
        <end position="52"/>
    </location>
</feature>
<dbReference type="SUPFAM" id="SSF46689">
    <property type="entry name" value="Homeodomain-like"/>
    <property type="match status" value="1"/>
</dbReference>
<dbReference type="Gene3D" id="1.10.357.10">
    <property type="entry name" value="Tetracycline Repressor, domain 2"/>
    <property type="match status" value="1"/>
</dbReference>
<dbReference type="Proteomes" id="UP000018433">
    <property type="component" value="Unassembled WGS sequence"/>
</dbReference>
<dbReference type="InterPro" id="IPR009057">
    <property type="entry name" value="Homeodomain-like_sf"/>
</dbReference>
<dbReference type="SUPFAM" id="SSF48498">
    <property type="entry name" value="Tetracyclin repressor-like, C-terminal domain"/>
    <property type="match status" value="1"/>
</dbReference>
<dbReference type="PANTHER" id="PTHR30055:SF223">
    <property type="entry name" value="HTH-TYPE TRANSCRIPTIONAL REGULATOR UIDR"/>
    <property type="match status" value="1"/>
</dbReference>
<dbReference type="InterPro" id="IPR050109">
    <property type="entry name" value="HTH-type_TetR-like_transc_reg"/>
</dbReference>
<evidence type="ECO:0000313" key="5">
    <source>
        <dbReference type="Proteomes" id="UP000018433"/>
    </source>
</evidence>
<dbReference type="EMBL" id="APPV01000011">
    <property type="protein sequence ID" value="ENV59790.1"/>
    <property type="molecule type" value="Genomic_DNA"/>
</dbReference>
<sequence length="201" mass="23209">MDDMNYLNREERRAMILSAAKQVALQDGLSGLTVRRVAAEAQVSTGQVHHHFQSSSHLKAEVFVELMDQLNEIEDGIETSNQMARIRLILGYEDTEQTQAYLRLWNEAEVLMQQDEQIRLAYQLTMQHWHAALIKEIKTGVMLKQFKDLTMPQIHEVAWRLIAFVCGLDGIFKIGLQGFEESSFKHHVQIMLDYELLASKH</sequence>
<keyword evidence="1 2" id="KW-0238">DNA-binding</keyword>
<comment type="caution">
    <text evidence="4">The sequence shown here is derived from an EMBL/GenBank/DDBJ whole genome shotgun (WGS) entry which is preliminary data.</text>
</comment>
<name>A0ABP2U7R3_9GAMM</name>
<dbReference type="PROSITE" id="PS50977">
    <property type="entry name" value="HTH_TETR_2"/>
    <property type="match status" value="1"/>
</dbReference>